<evidence type="ECO:0000313" key="3">
    <source>
        <dbReference type="Proteomes" id="UP000840197"/>
    </source>
</evidence>
<proteinExistence type="predicted"/>
<dbReference type="Proteomes" id="UP000840197">
    <property type="component" value="Unassembled WGS sequence"/>
</dbReference>
<dbReference type="Gene3D" id="3.30.2400.30">
    <property type="match status" value="1"/>
</dbReference>
<evidence type="ECO:0000313" key="2">
    <source>
        <dbReference type="EMBL" id="HAB8398175.1"/>
    </source>
</evidence>
<reference evidence="1 3" key="1">
    <citation type="journal article" date="2018" name="Genome Biol.">
        <title>SKESA: strategic k-mer extension for scrupulous assemblies.</title>
        <authorList>
            <person name="Souvorov A."/>
            <person name="Agarwala R."/>
            <person name="Lipman D.J."/>
        </authorList>
    </citation>
    <scope>NUCLEOTIDE SEQUENCE [LARGE SCALE GENOMIC DNA]</scope>
    <source>
        <strain evidence="1">09CEB371LM</strain>
        <strain evidence="2 3">CFIAFB20130012</strain>
    </source>
</reference>
<dbReference type="PIRSF" id="PIRSF029202">
    <property type="entry name" value="UCP029202"/>
    <property type="match status" value="1"/>
</dbReference>
<reference evidence="1" key="2">
    <citation type="submission" date="2019-10" db="EMBL/GenBank/DDBJ databases">
        <authorList>
            <consortium name="NCBI Pathogen Detection Project"/>
        </authorList>
    </citation>
    <scope>NUCLEOTIDE SEQUENCE</scope>
    <source>
        <strain evidence="1">09CEB371LM</strain>
        <strain evidence="2">CFIAFB20130012</strain>
    </source>
</reference>
<dbReference type="InterPro" id="IPR020049">
    <property type="entry name" value="Major_capsid-like"/>
</dbReference>
<dbReference type="EMBL" id="DAAIHR010000005">
    <property type="protein sequence ID" value="HAB8398175.1"/>
    <property type="molecule type" value="Genomic_DNA"/>
</dbReference>
<sequence>MPGKITATIEARDLQAIDNVIYEPKQEELTARSVFPQKFDVNEGAESYSFDVMTRSGAAKIIANGADDLPLVDVDMVRKSVPIYSIGIGLSYTVQDLRAARMQGTTVDAAKAATVRRAIAEKENSIAFRGEKKYAIKGAFEATGIQIDVSPTTGVGNVSKWEKKTAEQIIDEIGAAHTKITVLPGYGTASLKLCLPPKQFELINKKRYSNEDSRSVLKVLQDNAWFSAIVRVPDLAGMGTSSSDSFAVIHDSNETAELIIPMDITRHPEEYSFPRTKVPFEERTAGVVVRFPAAIVRVDGI</sequence>
<dbReference type="Pfam" id="PF09950">
    <property type="entry name" value="Major_capside"/>
    <property type="match status" value="1"/>
</dbReference>
<dbReference type="AlphaFoldDB" id="A0A393SGC4"/>
<name>A0A393SGC4_LISMN</name>
<accession>A0A393SGC4</accession>
<dbReference type="RefSeq" id="WP_031648608.1">
    <property type="nucleotide sequence ID" value="NZ_CAAVEO010000003.1"/>
</dbReference>
<evidence type="ECO:0000313" key="1">
    <source>
        <dbReference type="EMBL" id="HAA8052374.1"/>
    </source>
</evidence>
<dbReference type="Proteomes" id="UP000840039">
    <property type="component" value="Unassembled WGS sequence"/>
</dbReference>
<gene>
    <name evidence="1" type="ORF">GHH22_04300</name>
    <name evidence="2" type="ORF">GYR60_06535</name>
</gene>
<protein>
    <submittedName>
        <fullName evidence="2">DUF2184 domain-containing protein</fullName>
    </submittedName>
    <submittedName>
        <fullName evidence="1">Major capsid protein</fullName>
    </submittedName>
</protein>
<dbReference type="EMBL" id="DAAEEB010000002">
    <property type="protein sequence ID" value="HAA8052374.1"/>
    <property type="molecule type" value="Genomic_DNA"/>
</dbReference>
<comment type="caution">
    <text evidence="1">The sequence shown here is derived from an EMBL/GenBank/DDBJ whole genome shotgun (WGS) entry which is preliminary data.</text>
</comment>
<organism evidence="1">
    <name type="scientific">Listeria monocytogenes</name>
    <dbReference type="NCBI Taxonomy" id="1639"/>
    <lineage>
        <taxon>Bacteria</taxon>
        <taxon>Bacillati</taxon>
        <taxon>Bacillota</taxon>
        <taxon>Bacilli</taxon>
        <taxon>Bacillales</taxon>
        <taxon>Listeriaceae</taxon>
        <taxon>Listeria</taxon>
    </lineage>
</organism>